<evidence type="ECO:0000256" key="6">
    <source>
        <dbReference type="ARBA" id="ARBA00023004"/>
    </source>
</evidence>
<evidence type="ECO:0000256" key="2">
    <source>
        <dbReference type="ARBA" id="ARBA00022448"/>
    </source>
</evidence>
<evidence type="ECO:0000313" key="11">
    <source>
        <dbReference type="Proteomes" id="UP000638648"/>
    </source>
</evidence>
<gene>
    <name evidence="10" type="ORF">HEB94_009118</name>
</gene>
<dbReference type="PROSITE" id="PS50088">
    <property type="entry name" value="ANK_REPEAT"/>
    <property type="match status" value="1"/>
</dbReference>
<keyword evidence="7 9" id="KW-0040">ANK repeat</keyword>
<evidence type="ECO:0000256" key="7">
    <source>
        <dbReference type="ARBA" id="ARBA00023043"/>
    </source>
</evidence>
<dbReference type="Gene3D" id="1.10.490.10">
    <property type="entry name" value="Globins"/>
    <property type="match status" value="1"/>
</dbReference>
<dbReference type="InterPro" id="IPR001486">
    <property type="entry name" value="Hemoglobin_trunc"/>
</dbReference>
<evidence type="ECO:0000256" key="1">
    <source>
        <dbReference type="ARBA" id="ARBA00001971"/>
    </source>
</evidence>
<dbReference type="InterPro" id="IPR002110">
    <property type="entry name" value="Ankyrin_rpt"/>
</dbReference>
<evidence type="ECO:0000256" key="5">
    <source>
        <dbReference type="ARBA" id="ARBA00022737"/>
    </source>
</evidence>
<name>A0A927RHJ2_9ACTN</name>
<dbReference type="PANTHER" id="PTHR24198">
    <property type="entry name" value="ANKYRIN REPEAT AND PROTEIN KINASE DOMAIN-CONTAINING PROTEIN"/>
    <property type="match status" value="1"/>
</dbReference>
<evidence type="ECO:0000313" key="10">
    <source>
        <dbReference type="EMBL" id="MBE1612270.1"/>
    </source>
</evidence>
<dbReference type="InterPro" id="IPR019795">
    <property type="entry name" value="Globin_bac-like_CS"/>
</dbReference>
<protein>
    <submittedName>
        <fullName evidence="10">Truncated hemoglobin YjbI</fullName>
    </submittedName>
</protein>
<dbReference type="InterPro" id="IPR012292">
    <property type="entry name" value="Globin/Proto"/>
</dbReference>
<dbReference type="SUPFAM" id="SSF48403">
    <property type="entry name" value="Ankyrin repeat"/>
    <property type="match status" value="1"/>
</dbReference>
<organism evidence="10 11">
    <name type="scientific">Actinopolymorpha pittospori</name>
    <dbReference type="NCBI Taxonomy" id="648752"/>
    <lineage>
        <taxon>Bacteria</taxon>
        <taxon>Bacillati</taxon>
        <taxon>Actinomycetota</taxon>
        <taxon>Actinomycetes</taxon>
        <taxon>Propionibacteriales</taxon>
        <taxon>Actinopolymorphaceae</taxon>
        <taxon>Actinopolymorpha</taxon>
    </lineage>
</organism>
<dbReference type="EMBL" id="JADBEM010000001">
    <property type="protein sequence ID" value="MBE1612270.1"/>
    <property type="molecule type" value="Genomic_DNA"/>
</dbReference>
<keyword evidence="3 8" id="KW-0349">Heme</keyword>
<dbReference type="RefSeq" id="WP_192755350.1">
    <property type="nucleotide sequence ID" value="NZ_BAABJL010000005.1"/>
</dbReference>
<dbReference type="GO" id="GO:0019825">
    <property type="term" value="F:oxygen binding"/>
    <property type="evidence" value="ECO:0007669"/>
    <property type="project" value="InterPro"/>
</dbReference>
<keyword evidence="2" id="KW-0813">Transport</keyword>
<dbReference type="Gene3D" id="1.25.40.20">
    <property type="entry name" value="Ankyrin repeat-containing domain"/>
    <property type="match status" value="3"/>
</dbReference>
<accession>A0A927RHJ2</accession>
<sequence>MGSVREAAGVPESLRHRVLLHHPAGFRPFGGSGLFTRIGGQPTVDRLVDHLYAGFEDDELLRPLFPRDLAAGRAGQKVFFAQWLGGPARYSEESHAGLKQRHDDLPITPALAARWLGHFRRALEVMVPDEADRTSILAQARSLAHALRGEPGDDERAVGQVAWCGVGARTLRRATDLARRGDVDRLAAAMEETPALRHPTYAAASMQLAVLAGRTAVVGLLLGLGVDVNTPHHLPVRVSGRAFERVVYVTPLCAARLRGQAEVEEVLLRAGAREDVFTAAFLGDVPVLTRLLDSDGSVAGEPDPATDVLAVTALDHAVGGGQLEALRLLLRHRRSPLPDGVRALRGAAERSSPPMVELLLAHGADATRLGVGRWVLHPRLAPMLAGHGARIDSSGAWIGACCTGNQGRKDDPDYVRALLRHGARATDRRRGGPGSAGRAGVGALEATALHYAARAGFLATIEVLLDNGADPVARDSRGRTPLDWLEEAAPSVAKGEVRRSLTRARARRG</sequence>
<dbReference type="Pfam" id="PF01152">
    <property type="entry name" value="Bac_globin"/>
    <property type="match status" value="1"/>
</dbReference>
<dbReference type="GO" id="GO:0015671">
    <property type="term" value="P:oxygen transport"/>
    <property type="evidence" value="ECO:0007669"/>
    <property type="project" value="InterPro"/>
</dbReference>
<keyword evidence="11" id="KW-1185">Reference proteome</keyword>
<keyword evidence="4" id="KW-0479">Metal-binding</keyword>
<keyword evidence="5" id="KW-0677">Repeat</keyword>
<feature type="repeat" description="ANK" evidence="9">
    <location>
        <begin position="444"/>
        <end position="476"/>
    </location>
</feature>
<dbReference type="PANTHER" id="PTHR24198:SF165">
    <property type="entry name" value="ANKYRIN REPEAT-CONTAINING PROTEIN-RELATED"/>
    <property type="match status" value="1"/>
</dbReference>
<evidence type="ECO:0000256" key="4">
    <source>
        <dbReference type="ARBA" id="ARBA00022723"/>
    </source>
</evidence>
<evidence type="ECO:0000256" key="9">
    <source>
        <dbReference type="PROSITE-ProRule" id="PRU00023"/>
    </source>
</evidence>
<comment type="cofactor">
    <cofactor evidence="1">
        <name>heme</name>
        <dbReference type="ChEBI" id="CHEBI:30413"/>
    </cofactor>
</comment>
<comment type="caution">
    <text evidence="10">The sequence shown here is derived from an EMBL/GenBank/DDBJ whole genome shotgun (WGS) entry which is preliminary data.</text>
</comment>
<reference evidence="10" key="1">
    <citation type="submission" date="2020-10" db="EMBL/GenBank/DDBJ databases">
        <title>Sequencing the genomes of 1000 actinobacteria strains.</title>
        <authorList>
            <person name="Klenk H.-P."/>
        </authorList>
    </citation>
    <scope>NUCLEOTIDE SEQUENCE</scope>
    <source>
        <strain evidence="10">DSM 45354</strain>
    </source>
</reference>
<evidence type="ECO:0000256" key="3">
    <source>
        <dbReference type="ARBA" id="ARBA00022617"/>
    </source>
</evidence>
<feature type="binding site" description="distal binding residue" evidence="8">
    <location>
        <position position="145"/>
    </location>
    <ligand>
        <name>heme</name>
        <dbReference type="ChEBI" id="CHEBI:30413"/>
    </ligand>
    <ligandPart>
        <name>Fe</name>
        <dbReference type="ChEBI" id="CHEBI:18248"/>
    </ligandPart>
</feature>
<dbReference type="PROSITE" id="PS50297">
    <property type="entry name" value="ANK_REP_REGION"/>
    <property type="match status" value="1"/>
</dbReference>
<evidence type="ECO:0000256" key="8">
    <source>
        <dbReference type="PIRSR" id="PIRSR601486-1"/>
    </source>
</evidence>
<dbReference type="InterPro" id="IPR009050">
    <property type="entry name" value="Globin-like_sf"/>
</dbReference>
<proteinExistence type="predicted"/>
<keyword evidence="6" id="KW-0408">Iron</keyword>
<dbReference type="GO" id="GO:0046872">
    <property type="term" value="F:metal ion binding"/>
    <property type="evidence" value="ECO:0007669"/>
    <property type="project" value="UniProtKB-KW"/>
</dbReference>
<dbReference type="InterPro" id="IPR036770">
    <property type="entry name" value="Ankyrin_rpt-contain_sf"/>
</dbReference>
<dbReference type="SUPFAM" id="SSF46458">
    <property type="entry name" value="Globin-like"/>
    <property type="match status" value="1"/>
</dbReference>
<dbReference type="SMART" id="SM00248">
    <property type="entry name" value="ANK"/>
    <property type="match status" value="6"/>
</dbReference>
<dbReference type="AlphaFoldDB" id="A0A927RHJ2"/>
<dbReference type="GO" id="GO:0020037">
    <property type="term" value="F:heme binding"/>
    <property type="evidence" value="ECO:0007669"/>
    <property type="project" value="InterPro"/>
</dbReference>
<dbReference type="Pfam" id="PF00023">
    <property type="entry name" value="Ank"/>
    <property type="match status" value="1"/>
</dbReference>
<dbReference type="PROSITE" id="PS01213">
    <property type="entry name" value="GLOBIN_FAM_2"/>
    <property type="match status" value="1"/>
</dbReference>
<dbReference type="Proteomes" id="UP000638648">
    <property type="component" value="Unassembled WGS sequence"/>
</dbReference>